<reference evidence="2 3" key="1">
    <citation type="journal article" date="2017" name="Int. J. Syst. Evol. Microbiol.">
        <title>Gemmobacter straminiformis sp. nov., isolated from an artificial fountain.</title>
        <authorList>
            <person name="Kang J.Y."/>
            <person name="Kim M.J."/>
            <person name="Chun J."/>
            <person name="Son K.P."/>
            <person name="Jahng K.Y."/>
        </authorList>
    </citation>
    <scope>NUCLEOTIDE SEQUENCE [LARGE SCALE GENOMIC DNA]</scope>
    <source>
        <strain evidence="2 3">CAM-8</strain>
    </source>
</reference>
<gene>
    <name evidence="2" type="ORF">H7F16_09400</name>
</gene>
<dbReference type="AlphaFoldDB" id="A0A842I8M5"/>
<sequence>MQAYEYKVVPAPRRGEKSREAKTTGDRFALALTGFMNTLGRDGWEYLRADTLPCDERSGLTGTKTTQHTLFVFRRPLGEGAATRSEAEVAAPPRLGPATDAPLGAAPAVKLDKP</sequence>
<accession>A0A842I8M5</accession>
<dbReference type="Proteomes" id="UP000555411">
    <property type="component" value="Unassembled WGS sequence"/>
</dbReference>
<feature type="region of interest" description="Disordered" evidence="1">
    <location>
        <begin position="1"/>
        <end position="22"/>
    </location>
</feature>
<dbReference type="EMBL" id="JACLQD010000002">
    <property type="protein sequence ID" value="MBC2835717.1"/>
    <property type="molecule type" value="Genomic_DNA"/>
</dbReference>
<evidence type="ECO:0000256" key="1">
    <source>
        <dbReference type="SAM" id="MobiDB-lite"/>
    </source>
</evidence>
<protein>
    <submittedName>
        <fullName evidence="2">DUF4177 domain-containing protein</fullName>
    </submittedName>
</protein>
<keyword evidence="3" id="KW-1185">Reference proteome</keyword>
<organism evidence="2 3">
    <name type="scientific">Paragemmobacter straminiformis</name>
    <dbReference type="NCBI Taxonomy" id="2045119"/>
    <lineage>
        <taxon>Bacteria</taxon>
        <taxon>Pseudomonadati</taxon>
        <taxon>Pseudomonadota</taxon>
        <taxon>Alphaproteobacteria</taxon>
        <taxon>Rhodobacterales</taxon>
        <taxon>Paracoccaceae</taxon>
        <taxon>Paragemmobacter</taxon>
    </lineage>
</organism>
<feature type="compositionally biased region" description="Basic and acidic residues" evidence="1">
    <location>
        <begin position="13"/>
        <end position="22"/>
    </location>
</feature>
<name>A0A842I8M5_9RHOB</name>
<proteinExistence type="predicted"/>
<feature type="region of interest" description="Disordered" evidence="1">
    <location>
        <begin position="82"/>
        <end position="114"/>
    </location>
</feature>
<dbReference type="RefSeq" id="WP_185797296.1">
    <property type="nucleotide sequence ID" value="NZ_JACLQD010000002.1"/>
</dbReference>
<comment type="caution">
    <text evidence="2">The sequence shown here is derived from an EMBL/GenBank/DDBJ whole genome shotgun (WGS) entry which is preliminary data.</text>
</comment>
<evidence type="ECO:0000313" key="3">
    <source>
        <dbReference type="Proteomes" id="UP000555411"/>
    </source>
</evidence>
<evidence type="ECO:0000313" key="2">
    <source>
        <dbReference type="EMBL" id="MBC2835717.1"/>
    </source>
</evidence>